<accession>A0ACC3TP68</accession>
<reference evidence="2" key="1">
    <citation type="journal article" date="2024" name="Front. Bioeng. Biotechnol.">
        <title>Genome-scale model development and genomic sequencing of the oleaginous clade Lipomyces.</title>
        <authorList>
            <person name="Czajka J.J."/>
            <person name="Han Y."/>
            <person name="Kim J."/>
            <person name="Mondo S.J."/>
            <person name="Hofstad B.A."/>
            <person name="Robles A."/>
            <person name="Haridas S."/>
            <person name="Riley R."/>
            <person name="LaButti K."/>
            <person name="Pangilinan J."/>
            <person name="Andreopoulos W."/>
            <person name="Lipzen A."/>
            <person name="Yan J."/>
            <person name="Wang M."/>
            <person name="Ng V."/>
            <person name="Grigoriev I.V."/>
            <person name="Spatafora J.W."/>
            <person name="Magnuson J.K."/>
            <person name="Baker S.E."/>
            <person name="Pomraning K.R."/>
        </authorList>
    </citation>
    <scope>NUCLEOTIDE SEQUENCE [LARGE SCALE GENOMIC DNA]</scope>
    <source>
        <strain evidence="2">CBS 10300</strain>
    </source>
</reference>
<name>A0ACC3TP68_9ASCO</name>
<sequence length="513" mass="57344">MTNASVALSQYKRLYVLVAAVSAIAMLVIATTIWSGAHRSLDLYQLATSAYDEVFLADDSHDDGRATTTITGAIQPHGPSPLELLRYCSRPSTRQQFDDAANFLVSISNPEGTVARMLFGSDANSYNPNLLPYPAGSEHAYIGFARQSPRRGLIHHEIVYCDMDWGQTRVIGRRILRCVEPGNASRLILTDVASPPGSCKSHKYLELKQGHMDPRIFFSPMGEPLMVVGMNGMTNCMSQYVIDLRAVVPGLADKMNLNNVPVRYANITELPRDDKAEVEKNWVLLYDETNVEYVHHQINPRSISRADNGKNILGRQPIDPPQCMKSLLKDFSKTKHAANVYHQATNSLRVTMCDYPCEPSIHNTVLVSVVHIKYKNIYELFYRRFAIITNVTAPFDIIARSNNLMFAGLDEKTMLYTVSMAWDRSFKTRPDANRRRDAVADTDHAANNAEPAGNDSQDDEPSRAASKANKLVDDYYHGWINDVVMINIGVNDRDAAVLHVSMRDVLDCIVLCS</sequence>
<dbReference type="EMBL" id="MU970068">
    <property type="protein sequence ID" value="KAK9322985.1"/>
    <property type="molecule type" value="Genomic_DNA"/>
</dbReference>
<evidence type="ECO:0000313" key="2">
    <source>
        <dbReference type="Proteomes" id="UP001489719"/>
    </source>
</evidence>
<keyword evidence="2" id="KW-1185">Reference proteome</keyword>
<dbReference type="Proteomes" id="UP001489719">
    <property type="component" value="Unassembled WGS sequence"/>
</dbReference>
<proteinExistence type="predicted"/>
<organism evidence="1 2">
    <name type="scientific">Lipomyces orientalis</name>
    <dbReference type="NCBI Taxonomy" id="1233043"/>
    <lineage>
        <taxon>Eukaryota</taxon>
        <taxon>Fungi</taxon>
        <taxon>Dikarya</taxon>
        <taxon>Ascomycota</taxon>
        <taxon>Saccharomycotina</taxon>
        <taxon>Lipomycetes</taxon>
        <taxon>Lipomycetales</taxon>
        <taxon>Lipomycetaceae</taxon>
        <taxon>Lipomyces</taxon>
    </lineage>
</organism>
<gene>
    <name evidence="1" type="ORF">V1517DRAFT_338347</name>
</gene>
<protein>
    <submittedName>
        <fullName evidence="1">Uncharacterized protein</fullName>
    </submittedName>
</protein>
<evidence type="ECO:0000313" key="1">
    <source>
        <dbReference type="EMBL" id="KAK9322985.1"/>
    </source>
</evidence>
<comment type="caution">
    <text evidence="1">The sequence shown here is derived from an EMBL/GenBank/DDBJ whole genome shotgun (WGS) entry which is preliminary data.</text>
</comment>